<dbReference type="PANTHER" id="PTHR13191:SF0">
    <property type="entry name" value="RIBOSOMAL RNA-PROCESSING PROTEIN 7 HOMOLOG A-RELATED"/>
    <property type="match status" value="1"/>
</dbReference>
<dbReference type="AlphaFoldDB" id="A0A8B9H514"/>
<dbReference type="PANTHER" id="PTHR13191">
    <property type="entry name" value="RIBOSOMAL RNA PROCESSING PROTEIN 7-RELATED"/>
    <property type="match status" value="1"/>
</dbReference>
<dbReference type="CDD" id="cd12294">
    <property type="entry name" value="RRM_Rrp7A"/>
    <property type="match status" value="1"/>
</dbReference>
<dbReference type="Gene3D" id="6.10.250.1770">
    <property type="match status" value="1"/>
</dbReference>
<dbReference type="SUPFAM" id="SSF54928">
    <property type="entry name" value="RNA-binding domain, RBD"/>
    <property type="match status" value="1"/>
</dbReference>
<dbReference type="InterPro" id="IPR000504">
    <property type="entry name" value="RRM_dom"/>
</dbReference>
<proteinExistence type="inferred from homology"/>
<dbReference type="GO" id="GO:0032545">
    <property type="term" value="C:CURI complex"/>
    <property type="evidence" value="ECO:0007669"/>
    <property type="project" value="TreeGrafter"/>
</dbReference>
<feature type="domain" description="RRM" evidence="4">
    <location>
        <begin position="68"/>
        <end position="165"/>
    </location>
</feature>
<comment type="similarity">
    <text evidence="1">Belongs to the RRP7 family.</text>
</comment>
<dbReference type="GO" id="GO:0003723">
    <property type="term" value="F:RNA binding"/>
    <property type="evidence" value="ECO:0007669"/>
    <property type="project" value="UniProtKB-UniRule"/>
</dbReference>
<dbReference type="GO" id="GO:0006364">
    <property type="term" value="P:rRNA processing"/>
    <property type="evidence" value="ECO:0007669"/>
    <property type="project" value="TreeGrafter"/>
</dbReference>
<dbReference type="InterPro" id="IPR035979">
    <property type="entry name" value="RBD_domain_sf"/>
</dbReference>
<dbReference type="Ensembl" id="ENSAMXT00005009372.1">
    <property type="protein sequence ID" value="ENSAMXP00005008368.1"/>
    <property type="gene ID" value="ENSAMXG00005004874.1"/>
</dbReference>
<organism evidence="5 6">
    <name type="scientific">Astyanax mexicanus</name>
    <name type="common">Blind cave fish</name>
    <name type="synonym">Astyanax fasciatus mexicanus</name>
    <dbReference type="NCBI Taxonomy" id="7994"/>
    <lineage>
        <taxon>Eukaryota</taxon>
        <taxon>Metazoa</taxon>
        <taxon>Chordata</taxon>
        <taxon>Craniata</taxon>
        <taxon>Vertebrata</taxon>
        <taxon>Euteleostomi</taxon>
        <taxon>Actinopterygii</taxon>
        <taxon>Neopterygii</taxon>
        <taxon>Teleostei</taxon>
        <taxon>Ostariophysi</taxon>
        <taxon>Characiformes</taxon>
        <taxon>Characoidei</taxon>
        <taxon>Acestrorhamphidae</taxon>
        <taxon>Acestrorhamphinae</taxon>
        <taxon>Astyanax</taxon>
    </lineage>
</organism>
<dbReference type="Pfam" id="PF00076">
    <property type="entry name" value="RRM_1"/>
    <property type="match status" value="1"/>
</dbReference>
<dbReference type="InterPro" id="IPR012677">
    <property type="entry name" value="Nucleotide-bd_a/b_plait_sf"/>
</dbReference>
<evidence type="ECO:0000256" key="1">
    <source>
        <dbReference type="ARBA" id="ARBA00006110"/>
    </source>
</evidence>
<evidence type="ECO:0000256" key="3">
    <source>
        <dbReference type="SAM" id="MobiDB-lite"/>
    </source>
</evidence>
<sequence>MLPVCGGGIRREKMAPPGKQHASGACVIPGGFTVLSLKFRSSSSAQHQLCVKEHRVRAEKNSNRPLDRTLFVLNIPPYCSESVVKGMFSQFGPVQSVELSEKPGPKEAENTLSQYFKTAGRQCFKVGYIVFKEASSIAAAKSHPLNSPLLVSNSKKPVRVGLQKWIHEYTQSIVKQDALQEAVDEFMNQYDKTKEEEVERLQKEAEQQQEDEEGWVKVTKGGKGTKARPHSEVANQKTLQKEDKKKRRKELVNFYTWQRRDTQREHIAQLRKKFEEDKQRIALLRAQRKFRPY</sequence>
<evidence type="ECO:0000313" key="6">
    <source>
        <dbReference type="Proteomes" id="UP000694621"/>
    </source>
</evidence>
<dbReference type="GO" id="GO:0034456">
    <property type="term" value="C:UTP-C complex"/>
    <property type="evidence" value="ECO:0007669"/>
    <property type="project" value="TreeGrafter"/>
</dbReference>
<dbReference type="GO" id="GO:0000028">
    <property type="term" value="P:ribosomal small subunit assembly"/>
    <property type="evidence" value="ECO:0007669"/>
    <property type="project" value="TreeGrafter"/>
</dbReference>
<feature type="region of interest" description="Disordered" evidence="3">
    <location>
        <begin position="201"/>
        <end position="247"/>
    </location>
</feature>
<keyword evidence="2" id="KW-0694">RNA-binding</keyword>
<dbReference type="InterPro" id="IPR040446">
    <property type="entry name" value="RRP7"/>
</dbReference>
<dbReference type="Pfam" id="PF12923">
    <property type="entry name" value="RRP7"/>
    <property type="match status" value="1"/>
</dbReference>
<evidence type="ECO:0000313" key="5">
    <source>
        <dbReference type="Ensembl" id="ENSAMXP00005008368.1"/>
    </source>
</evidence>
<dbReference type="Gene3D" id="3.30.70.330">
    <property type="match status" value="1"/>
</dbReference>
<evidence type="ECO:0000256" key="2">
    <source>
        <dbReference type="PROSITE-ProRule" id="PRU00176"/>
    </source>
</evidence>
<dbReference type="CDD" id="cd12951">
    <property type="entry name" value="RRP7_Rrp7A"/>
    <property type="match status" value="1"/>
</dbReference>
<protein>
    <recommendedName>
        <fullName evidence="4">RRM domain-containing protein</fullName>
    </recommendedName>
</protein>
<dbReference type="PROSITE" id="PS50102">
    <property type="entry name" value="RRM"/>
    <property type="match status" value="1"/>
</dbReference>
<feature type="region of interest" description="Disordered" evidence="3">
    <location>
        <begin position="1"/>
        <end position="20"/>
    </location>
</feature>
<accession>A0A8B9H514</accession>
<evidence type="ECO:0000259" key="4">
    <source>
        <dbReference type="PROSITE" id="PS50102"/>
    </source>
</evidence>
<reference evidence="5" key="1">
    <citation type="submission" date="2025-08" db="UniProtKB">
        <authorList>
            <consortium name="Ensembl"/>
        </authorList>
    </citation>
    <scope>IDENTIFICATION</scope>
</reference>
<dbReference type="InterPro" id="IPR024326">
    <property type="entry name" value="RRP7_C"/>
</dbReference>
<name>A0A8B9H514_ASTMX</name>
<dbReference type="InterPro" id="IPR034890">
    <property type="entry name" value="Rrp7A_RRM"/>
</dbReference>
<dbReference type="OMA" id="GIHKWIA"/>
<dbReference type="Proteomes" id="UP000694621">
    <property type="component" value="Unplaced"/>
</dbReference>